<feature type="domain" description="EF-hand" evidence="6">
    <location>
        <begin position="100"/>
        <end position="135"/>
    </location>
</feature>
<dbReference type="InterPro" id="IPR050230">
    <property type="entry name" value="CALM/Myosin/TropC-like"/>
</dbReference>
<evidence type="ECO:0000256" key="5">
    <source>
        <dbReference type="ARBA" id="ARBA00022990"/>
    </source>
</evidence>
<comment type="caution">
    <text evidence="7">The sequence shown here is derived from an EMBL/GenBank/DDBJ whole genome shotgun (WGS) entry which is preliminary data.</text>
</comment>
<dbReference type="PANTHER" id="PTHR23048:SF0">
    <property type="entry name" value="CALMODULIN LIKE 3"/>
    <property type="match status" value="1"/>
</dbReference>
<dbReference type="OrthoDB" id="429467at2759"/>
<dbReference type="SUPFAM" id="SSF47473">
    <property type="entry name" value="EF-hand"/>
    <property type="match status" value="1"/>
</dbReference>
<dbReference type="VEuPathDB" id="PiroplasmaDB:BOVATA_001660"/>
<evidence type="ECO:0000313" key="7">
    <source>
        <dbReference type="EMBL" id="GBE58673.1"/>
    </source>
</evidence>
<dbReference type="GO" id="GO:0016460">
    <property type="term" value="C:myosin II complex"/>
    <property type="evidence" value="ECO:0007669"/>
    <property type="project" value="TreeGrafter"/>
</dbReference>
<dbReference type="FunFam" id="1.10.238.10:FF:000001">
    <property type="entry name" value="Calmodulin 1"/>
    <property type="match status" value="1"/>
</dbReference>
<dbReference type="Proteomes" id="UP000236319">
    <property type="component" value="Unassembled WGS sequence"/>
</dbReference>
<dbReference type="RefSeq" id="XP_028864916.1">
    <property type="nucleotide sequence ID" value="XM_029009083.1"/>
</dbReference>
<evidence type="ECO:0000259" key="6">
    <source>
        <dbReference type="PROSITE" id="PS50222"/>
    </source>
</evidence>
<keyword evidence="2" id="KW-0479">Metal-binding</keyword>
<keyword evidence="4" id="KW-0106">Calcium</keyword>
<name>A0A2H6K6P5_9APIC</name>
<dbReference type="GeneID" id="39872443"/>
<organism evidence="7 8">
    <name type="scientific">Babesia ovata</name>
    <dbReference type="NCBI Taxonomy" id="189622"/>
    <lineage>
        <taxon>Eukaryota</taxon>
        <taxon>Sar</taxon>
        <taxon>Alveolata</taxon>
        <taxon>Apicomplexa</taxon>
        <taxon>Aconoidasida</taxon>
        <taxon>Piroplasmida</taxon>
        <taxon>Babesiidae</taxon>
        <taxon>Babesia</taxon>
    </lineage>
</organism>
<keyword evidence="5" id="KW-0007">Acetylation</keyword>
<dbReference type="PROSITE" id="PS50222">
    <property type="entry name" value="EF_HAND_2"/>
    <property type="match status" value="2"/>
</dbReference>
<evidence type="ECO:0000256" key="3">
    <source>
        <dbReference type="ARBA" id="ARBA00022737"/>
    </source>
</evidence>
<evidence type="ECO:0000256" key="4">
    <source>
        <dbReference type="ARBA" id="ARBA00022837"/>
    </source>
</evidence>
<dbReference type="EMBL" id="BDSA01000001">
    <property type="protein sequence ID" value="GBE58673.1"/>
    <property type="molecule type" value="Genomic_DNA"/>
</dbReference>
<evidence type="ECO:0000256" key="1">
    <source>
        <dbReference type="ARBA" id="ARBA00020786"/>
    </source>
</evidence>
<dbReference type="InterPro" id="IPR011992">
    <property type="entry name" value="EF-hand-dom_pair"/>
</dbReference>
<gene>
    <name evidence="7" type="ORF">BOVATA_001660</name>
</gene>
<evidence type="ECO:0000256" key="2">
    <source>
        <dbReference type="ARBA" id="ARBA00022723"/>
    </source>
</evidence>
<sequence>MAPRPHLRLSAEHLVMFENHFKLVDSNGDGCINQSEFRLLFRSFGQAITNKRLDQIVEGRLTAHAEIGNNVSEAFKNAPSTGVDFEAFVNIFVQHFTPPPTERAVREALMLFDKNNTGFIDTRELIRLLTTRGEKLEQSEVNYLFELLGIPQSTPRIDYVTFVEDIYRMMPILPNRKV</sequence>
<dbReference type="AlphaFoldDB" id="A0A2H6K6P5"/>
<dbReference type="GO" id="GO:0005509">
    <property type="term" value="F:calcium ion binding"/>
    <property type="evidence" value="ECO:0007669"/>
    <property type="project" value="InterPro"/>
</dbReference>
<evidence type="ECO:0000313" key="8">
    <source>
        <dbReference type="Proteomes" id="UP000236319"/>
    </source>
</evidence>
<accession>A0A2H6K6P5</accession>
<dbReference type="PANTHER" id="PTHR23048">
    <property type="entry name" value="MYOSIN LIGHT CHAIN 1, 3"/>
    <property type="match status" value="1"/>
</dbReference>
<feature type="domain" description="EF-hand" evidence="6">
    <location>
        <begin position="12"/>
        <end position="47"/>
    </location>
</feature>
<protein>
    <recommendedName>
        <fullName evidence="1">Calmodulin</fullName>
    </recommendedName>
</protein>
<reference evidence="7 8" key="1">
    <citation type="journal article" date="2017" name="BMC Genomics">
        <title>Whole-genome assembly of Babesia ovata and comparative genomics between closely related pathogens.</title>
        <authorList>
            <person name="Yamagishi J."/>
            <person name="Asada M."/>
            <person name="Hakimi H."/>
            <person name="Tanaka T.Q."/>
            <person name="Sugimoto C."/>
            <person name="Kawazu S."/>
        </authorList>
    </citation>
    <scope>NUCLEOTIDE SEQUENCE [LARGE SCALE GENOMIC DNA]</scope>
    <source>
        <strain evidence="7 8">Miyake</strain>
    </source>
</reference>
<dbReference type="Gene3D" id="1.10.238.10">
    <property type="entry name" value="EF-hand"/>
    <property type="match status" value="1"/>
</dbReference>
<keyword evidence="3" id="KW-0677">Repeat</keyword>
<dbReference type="InterPro" id="IPR002048">
    <property type="entry name" value="EF_hand_dom"/>
</dbReference>
<dbReference type="Pfam" id="PF13405">
    <property type="entry name" value="EF-hand_6"/>
    <property type="match status" value="2"/>
</dbReference>
<dbReference type="InterPro" id="IPR018247">
    <property type="entry name" value="EF_Hand_1_Ca_BS"/>
</dbReference>
<keyword evidence="8" id="KW-1185">Reference proteome</keyword>
<dbReference type="PROSITE" id="PS00018">
    <property type="entry name" value="EF_HAND_1"/>
    <property type="match status" value="2"/>
</dbReference>
<proteinExistence type="predicted"/>
<dbReference type="SMART" id="SM00054">
    <property type="entry name" value="EFh"/>
    <property type="match status" value="2"/>
</dbReference>